<gene>
    <name evidence="4" type="ORF">DM860_007456</name>
</gene>
<dbReference type="SUPFAM" id="SSF117281">
    <property type="entry name" value="Kelch motif"/>
    <property type="match status" value="2"/>
</dbReference>
<feature type="region of interest" description="Disordered" evidence="3">
    <location>
        <begin position="404"/>
        <end position="484"/>
    </location>
</feature>
<dbReference type="PANTHER" id="PTHR46228:SF2">
    <property type="entry name" value="KELCH REPEAT PROTEIN (AFU_ORTHOLOGUE AFUA_4G14350)"/>
    <property type="match status" value="1"/>
</dbReference>
<dbReference type="PANTHER" id="PTHR46228">
    <property type="entry name" value="KELCH DOMAIN-CONTAINING PROTEIN"/>
    <property type="match status" value="1"/>
</dbReference>
<sequence length="661" mass="71720">MGSLGCSGEIGNNSNKKKKKAVWVYPKVRVGSNYYLCERWGHSSCYSINNGLLYVFGGCRGGLHFRDVLVLNLKTMAWNVLVTTGQGPGPRDSHSAVVVGHKMIVFGGTNGSKKVNDLHVLDLQTRIWARPECQGTPPSPRESHTATLVGRDKVVVFGGSGEGEANYLNDLHVLDLKSMSWTSPKVEGRVPSPRDSHCAFAIDHNLFVYGGDCGDRHQGEVDVLDLDTLTWSTFDVRGPSPGVRAGHACVTYGSKVYIIGGVGDKQYYNDVWELDVINRTWTEIETRGEKPQGRFSHTASILTPSSNIAIFGGCGEDERPLNELLVLQLRAEPDNASSSSLSAGSRSCENLMGYEEGKMCSRKIEELFTKSAKKMALSTDAKRVLSLESMPSFIHNGLETLHPKRRRMLTNPDMEEEEEDEDVDYRSLSLSNHSSNSSSRSDQEPATSATVMVGRPVAPKHDDQFPLFRRKSSPPNKPGQPSYLGGVHKVDLPNSSPVFPVTAKGLQLVGLEHLHGLSRVKPLEVGQSPSLIGAEIHGKVDGAFDSGYLMTATVNGKVFRGVLFPPGPGLGPQGPVLGPNHHLTAPPVTQTAHLSVRRQAHPAVQLPGGEDVYQRFRTVPGKRRSDTCVRAPPPLKEPSHGHGRDVQDVVLSLGGPGLGHA</sequence>
<dbReference type="EMBL" id="NQVE01000030">
    <property type="protein sequence ID" value="RAL52688.1"/>
    <property type="molecule type" value="Genomic_DNA"/>
</dbReference>
<accession>A0A328E7Q8</accession>
<organism evidence="4 5">
    <name type="scientific">Cuscuta australis</name>
    <dbReference type="NCBI Taxonomy" id="267555"/>
    <lineage>
        <taxon>Eukaryota</taxon>
        <taxon>Viridiplantae</taxon>
        <taxon>Streptophyta</taxon>
        <taxon>Embryophyta</taxon>
        <taxon>Tracheophyta</taxon>
        <taxon>Spermatophyta</taxon>
        <taxon>Magnoliopsida</taxon>
        <taxon>eudicotyledons</taxon>
        <taxon>Gunneridae</taxon>
        <taxon>Pentapetalae</taxon>
        <taxon>asterids</taxon>
        <taxon>lamiids</taxon>
        <taxon>Solanales</taxon>
        <taxon>Convolvulaceae</taxon>
        <taxon>Cuscuteae</taxon>
        <taxon>Cuscuta</taxon>
        <taxon>Cuscuta subgen. Grammica</taxon>
        <taxon>Cuscuta sect. Cleistogrammica</taxon>
    </lineage>
</organism>
<protein>
    <submittedName>
        <fullName evidence="4">Uncharacterized protein</fullName>
    </submittedName>
</protein>
<feature type="compositionally biased region" description="Acidic residues" evidence="3">
    <location>
        <begin position="413"/>
        <end position="423"/>
    </location>
</feature>
<keyword evidence="2" id="KW-0677">Repeat</keyword>
<feature type="compositionally biased region" description="Basic and acidic residues" evidence="3">
    <location>
        <begin position="637"/>
        <end position="647"/>
    </location>
</feature>
<dbReference type="Proteomes" id="UP000249390">
    <property type="component" value="Unassembled WGS sequence"/>
</dbReference>
<evidence type="ECO:0000256" key="1">
    <source>
        <dbReference type="ARBA" id="ARBA00022441"/>
    </source>
</evidence>
<evidence type="ECO:0000256" key="2">
    <source>
        <dbReference type="ARBA" id="ARBA00022737"/>
    </source>
</evidence>
<comment type="caution">
    <text evidence="4">The sequence shown here is derived from an EMBL/GenBank/DDBJ whole genome shotgun (WGS) entry which is preliminary data.</text>
</comment>
<keyword evidence="1" id="KW-0880">Kelch repeat</keyword>
<feature type="compositionally biased region" description="Low complexity" evidence="3">
    <location>
        <begin position="426"/>
        <end position="440"/>
    </location>
</feature>
<dbReference type="Pfam" id="PF24681">
    <property type="entry name" value="Kelch_KLHDC2_KLHL20_DRC7"/>
    <property type="match status" value="1"/>
</dbReference>
<name>A0A328E7Q8_9ASTE</name>
<reference evidence="4 5" key="1">
    <citation type="submission" date="2018-06" db="EMBL/GenBank/DDBJ databases">
        <title>The Genome of Cuscuta australis (Dodder) Provides Insight into the Evolution of Plant Parasitism.</title>
        <authorList>
            <person name="Liu H."/>
        </authorList>
    </citation>
    <scope>NUCLEOTIDE SEQUENCE [LARGE SCALE GENOMIC DNA]</scope>
    <source>
        <strain evidence="5">cv. Yunnan</strain>
        <tissue evidence="4">Vines</tissue>
    </source>
</reference>
<evidence type="ECO:0000256" key="3">
    <source>
        <dbReference type="SAM" id="MobiDB-lite"/>
    </source>
</evidence>
<dbReference type="Pfam" id="PF01344">
    <property type="entry name" value="Kelch_1"/>
    <property type="match status" value="1"/>
</dbReference>
<dbReference type="InterPro" id="IPR015915">
    <property type="entry name" value="Kelch-typ_b-propeller"/>
</dbReference>
<keyword evidence="5" id="KW-1185">Reference proteome</keyword>
<proteinExistence type="predicted"/>
<evidence type="ECO:0000313" key="5">
    <source>
        <dbReference type="Proteomes" id="UP000249390"/>
    </source>
</evidence>
<feature type="region of interest" description="Disordered" evidence="3">
    <location>
        <begin position="623"/>
        <end position="647"/>
    </location>
</feature>
<dbReference type="InterPro" id="IPR006652">
    <property type="entry name" value="Kelch_1"/>
</dbReference>
<dbReference type="AlphaFoldDB" id="A0A328E7Q8"/>
<dbReference type="Gene3D" id="2.120.10.80">
    <property type="entry name" value="Kelch-type beta propeller"/>
    <property type="match status" value="2"/>
</dbReference>
<evidence type="ECO:0000313" key="4">
    <source>
        <dbReference type="EMBL" id="RAL52688.1"/>
    </source>
</evidence>